<dbReference type="Pfam" id="PF01497">
    <property type="entry name" value="Peripla_BP_2"/>
    <property type="match status" value="1"/>
</dbReference>
<dbReference type="PROSITE" id="PS50983">
    <property type="entry name" value="FE_B12_PBP"/>
    <property type="match status" value="1"/>
</dbReference>
<keyword evidence="4 6" id="KW-0732">Signal</keyword>
<comment type="caution">
    <text evidence="8">The sequence shown here is derived from an EMBL/GenBank/DDBJ whole genome shotgun (WGS) entry which is preliminary data.</text>
</comment>
<dbReference type="PANTHER" id="PTHR30532">
    <property type="entry name" value="IRON III DICITRATE-BINDING PERIPLASMIC PROTEIN"/>
    <property type="match status" value="1"/>
</dbReference>
<proteinExistence type="inferred from homology"/>
<organism evidence="8 9">
    <name type="scientific">Paenibacillus agaridevorans</name>
    <dbReference type="NCBI Taxonomy" id="171404"/>
    <lineage>
        <taxon>Bacteria</taxon>
        <taxon>Bacillati</taxon>
        <taxon>Bacillota</taxon>
        <taxon>Bacilli</taxon>
        <taxon>Bacillales</taxon>
        <taxon>Paenibacillaceae</taxon>
        <taxon>Paenibacillus</taxon>
    </lineage>
</organism>
<dbReference type="RefSeq" id="WP_108995041.1">
    <property type="nucleotide sequence ID" value="NZ_BDQX01000339.1"/>
</dbReference>
<feature type="compositionally biased region" description="Low complexity" evidence="5">
    <location>
        <begin position="33"/>
        <end position="52"/>
    </location>
</feature>
<evidence type="ECO:0000256" key="2">
    <source>
        <dbReference type="ARBA" id="ARBA00008814"/>
    </source>
</evidence>
<keyword evidence="9" id="KW-1185">Reference proteome</keyword>
<protein>
    <submittedName>
        <fullName evidence="8">Iron ABC transporter substrate-binding protein</fullName>
    </submittedName>
</protein>
<reference evidence="8 9" key="1">
    <citation type="submission" date="2017-08" db="EMBL/GenBank/DDBJ databases">
        <title>Substantial Increase in Enzyme Production by Combined Drug-Resistance Mutations in Paenibacillus agaridevorans.</title>
        <authorList>
            <person name="Tanaka Y."/>
            <person name="Funane K."/>
            <person name="Hosaka T."/>
            <person name="Shiwa Y."/>
            <person name="Fujita N."/>
            <person name="Miyazaki T."/>
            <person name="Yoshikawa H."/>
            <person name="Murakami K."/>
            <person name="Kasahara K."/>
            <person name="Inaoka T."/>
            <person name="Hiraga Y."/>
            <person name="Ochi K."/>
        </authorList>
    </citation>
    <scope>NUCLEOTIDE SEQUENCE [LARGE SCALE GENOMIC DNA]</scope>
    <source>
        <strain evidence="8 9">T-3040</strain>
    </source>
</reference>
<dbReference type="SUPFAM" id="SSF53807">
    <property type="entry name" value="Helical backbone' metal receptor"/>
    <property type="match status" value="1"/>
</dbReference>
<dbReference type="GO" id="GO:1901678">
    <property type="term" value="P:iron coordination entity transport"/>
    <property type="evidence" value="ECO:0007669"/>
    <property type="project" value="UniProtKB-ARBA"/>
</dbReference>
<dbReference type="PROSITE" id="PS51257">
    <property type="entry name" value="PROKAR_LIPOPROTEIN"/>
    <property type="match status" value="1"/>
</dbReference>
<comment type="subcellular location">
    <subcellularLocation>
        <location evidence="1">Cell envelope</location>
    </subcellularLocation>
</comment>
<dbReference type="InterPro" id="IPR002491">
    <property type="entry name" value="ABC_transptr_periplasmic_BD"/>
</dbReference>
<evidence type="ECO:0000313" key="9">
    <source>
        <dbReference type="Proteomes" id="UP000245202"/>
    </source>
</evidence>
<dbReference type="PANTHER" id="PTHR30532:SF24">
    <property type="entry name" value="FERRIC ENTEROBACTIN-BINDING PERIPLASMIC PROTEIN FEPB"/>
    <property type="match status" value="1"/>
</dbReference>
<evidence type="ECO:0000313" key="8">
    <source>
        <dbReference type="EMBL" id="GBG10566.1"/>
    </source>
</evidence>
<gene>
    <name evidence="8" type="ORF">PAT3040_05313</name>
</gene>
<dbReference type="Gene3D" id="3.40.50.1980">
    <property type="entry name" value="Nitrogenase molybdenum iron protein domain"/>
    <property type="match status" value="2"/>
</dbReference>
<evidence type="ECO:0000259" key="7">
    <source>
        <dbReference type="PROSITE" id="PS50983"/>
    </source>
</evidence>
<accession>A0A2R5EV41</accession>
<feature type="domain" description="Fe/B12 periplasmic-binding" evidence="7">
    <location>
        <begin position="81"/>
        <end position="347"/>
    </location>
</feature>
<comment type="similarity">
    <text evidence="2">Belongs to the bacterial solute-binding protein 8 family.</text>
</comment>
<dbReference type="GO" id="GO:0030288">
    <property type="term" value="C:outer membrane-bounded periplasmic space"/>
    <property type="evidence" value="ECO:0007669"/>
    <property type="project" value="TreeGrafter"/>
</dbReference>
<feature type="chain" id="PRO_5015361080" evidence="6">
    <location>
        <begin position="31"/>
        <end position="347"/>
    </location>
</feature>
<dbReference type="InterPro" id="IPR051313">
    <property type="entry name" value="Bact_iron-sidero_bind"/>
</dbReference>
<evidence type="ECO:0000256" key="3">
    <source>
        <dbReference type="ARBA" id="ARBA00022448"/>
    </source>
</evidence>
<dbReference type="AlphaFoldDB" id="A0A2R5EV41"/>
<dbReference type="EMBL" id="BDQX01000339">
    <property type="protein sequence ID" value="GBG10566.1"/>
    <property type="molecule type" value="Genomic_DNA"/>
</dbReference>
<feature type="signal peptide" evidence="6">
    <location>
        <begin position="1"/>
        <end position="30"/>
    </location>
</feature>
<name>A0A2R5EV41_9BACL</name>
<sequence length="347" mass="36992">MNRKSSKTSYAAIVGLLSLILFLSACSGNAGSNNGGAPSASPTASSSASPTAEANQEPAAVFPRTIEAANGSIVIEKQPERVAVVHWGYIESILVFDLKTVGLALPFTKENSSLDSENYKPYVDKIDELAVVGENTTVNMESLLEYGPDLIIAGNAVNAEVTEQLEKIATTVVIDEAQTDVWTNWPALVTKLGEMLGQETVASDFIAGFENKIKDAKEKLADVEGGVAFLQIRDTVAYLGGTQTLTPYYDKGIGLKAPEDPIMTAGAEMSLEGLAALNPDHLFLGYFNYDNPDMAAVSDEWEKTEVWKGLKAVKNGQVYGFNGTLGMGYGPIGQSYGIDTVVEALDK</sequence>
<evidence type="ECO:0000256" key="1">
    <source>
        <dbReference type="ARBA" id="ARBA00004196"/>
    </source>
</evidence>
<evidence type="ECO:0000256" key="5">
    <source>
        <dbReference type="SAM" id="MobiDB-lite"/>
    </source>
</evidence>
<feature type="region of interest" description="Disordered" evidence="5">
    <location>
        <begin position="33"/>
        <end position="57"/>
    </location>
</feature>
<evidence type="ECO:0000256" key="6">
    <source>
        <dbReference type="SAM" id="SignalP"/>
    </source>
</evidence>
<keyword evidence="3" id="KW-0813">Transport</keyword>
<evidence type="ECO:0000256" key="4">
    <source>
        <dbReference type="ARBA" id="ARBA00022729"/>
    </source>
</evidence>
<dbReference type="Proteomes" id="UP000245202">
    <property type="component" value="Unassembled WGS sequence"/>
</dbReference>